<dbReference type="CDD" id="cd03357">
    <property type="entry name" value="LbH_MAT_GAT"/>
    <property type="match status" value="1"/>
</dbReference>
<dbReference type="GO" id="GO:0016746">
    <property type="term" value="F:acyltransferase activity"/>
    <property type="evidence" value="ECO:0007669"/>
    <property type="project" value="UniProtKB-KW"/>
</dbReference>
<evidence type="ECO:0000256" key="1">
    <source>
        <dbReference type="ARBA" id="ARBA00007274"/>
    </source>
</evidence>
<dbReference type="Pfam" id="PF12464">
    <property type="entry name" value="Mac"/>
    <property type="match status" value="1"/>
</dbReference>
<dbReference type="RefSeq" id="WP_379950502.1">
    <property type="nucleotide sequence ID" value="NZ_JBHMAF010000111.1"/>
</dbReference>
<evidence type="ECO:0000313" key="8">
    <source>
        <dbReference type="Proteomes" id="UP001589609"/>
    </source>
</evidence>
<evidence type="ECO:0000259" key="6">
    <source>
        <dbReference type="SMART" id="SM01266"/>
    </source>
</evidence>
<evidence type="ECO:0000256" key="2">
    <source>
        <dbReference type="ARBA" id="ARBA00022679"/>
    </source>
</evidence>
<dbReference type="PANTHER" id="PTHR43017">
    <property type="entry name" value="GALACTOSIDE O-ACETYLTRANSFERASE"/>
    <property type="match status" value="1"/>
</dbReference>
<organism evidence="7 8">
    <name type="scientific">Ectobacillus funiculus</name>
    <dbReference type="NCBI Taxonomy" id="137993"/>
    <lineage>
        <taxon>Bacteria</taxon>
        <taxon>Bacillati</taxon>
        <taxon>Bacillota</taxon>
        <taxon>Bacilli</taxon>
        <taxon>Bacillales</taxon>
        <taxon>Bacillaceae</taxon>
        <taxon>Ectobacillus</taxon>
    </lineage>
</organism>
<dbReference type="PROSITE" id="PS00101">
    <property type="entry name" value="HEXAPEP_TRANSFERASES"/>
    <property type="match status" value="1"/>
</dbReference>
<evidence type="ECO:0000313" key="7">
    <source>
        <dbReference type="EMBL" id="MFB9760170.1"/>
    </source>
</evidence>
<reference evidence="7 8" key="1">
    <citation type="submission" date="2024-09" db="EMBL/GenBank/DDBJ databases">
        <authorList>
            <person name="Sun Q."/>
            <person name="Mori K."/>
        </authorList>
    </citation>
    <scope>NUCLEOTIDE SEQUENCE [LARGE SCALE GENOMIC DNA]</scope>
    <source>
        <strain evidence="7 8">JCM 11201</strain>
    </source>
</reference>
<proteinExistence type="inferred from homology"/>
<dbReference type="Proteomes" id="UP001589609">
    <property type="component" value="Unassembled WGS sequence"/>
</dbReference>
<name>A0ABV5WHS4_9BACI</name>
<keyword evidence="3" id="KW-0677">Repeat</keyword>
<keyword evidence="4 5" id="KW-0012">Acyltransferase</keyword>
<dbReference type="InterPro" id="IPR001451">
    <property type="entry name" value="Hexapep"/>
</dbReference>
<keyword evidence="8" id="KW-1185">Reference proteome</keyword>
<dbReference type="InterPro" id="IPR039369">
    <property type="entry name" value="LacA-like"/>
</dbReference>
<comment type="similarity">
    <text evidence="1 5">Belongs to the transferase hexapeptide repeat family.</text>
</comment>
<dbReference type="EC" id="2.3.1.-" evidence="5"/>
<gene>
    <name evidence="7" type="ORF">ACFFMS_17545</name>
</gene>
<keyword evidence="2 5" id="KW-0808">Transferase</keyword>
<dbReference type="Pfam" id="PF00132">
    <property type="entry name" value="Hexapep"/>
    <property type="match status" value="1"/>
</dbReference>
<evidence type="ECO:0000256" key="5">
    <source>
        <dbReference type="RuleBase" id="RU367021"/>
    </source>
</evidence>
<dbReference type="InterPro" id="IPR018357">
    <property type="entry name" value="Hexapep_transf_CS"/>
</dbReference>
<comment type="caution">
    <text evidence="7">The sequence shown here is derived from an EMBL/GenBank/DDBJ whole genome shotgun (WGS) entry which is preliminary data.</text>
</comment>
<feature type="domain" description="Maltose/galactoside acetyltransferase" evidence="6">
    <location>
        <begin position="4"/>
        <end position="58"/>
    </location>
</feature>
<evidence type="ECO:0000256" key="3">
    <source>
        <dbReference type="ARBA" id="ARBA00022737"/>
    </source>
</evidence>
<dbReference type="PANTHER" id="PTHR43017:SF1">
    <property type="entry name" value="ACETYLTRANSFERASE YJL218W-RELATED"/>
    <property type="match status" value="1"/>
</dbReference>
<dbReference type="InterPro" id="IPR024688">
    <property type="entry name" value="Mac_dom"/>
</dbReference>
<dbReference type="InterPro" id="IPR011004">
    <property type="entry name" value="Trimer_LpxA-like_sf"/>
</dbReference>
<dbReference type="SUPFAM" id="SSF51161">
    <property type="entry name" value="Trimeric LpxA-like enzymes"/>
    <property type="match status" value="1"/>
</dbReference>
<dbReference type="EMBL" id="JBHMAF010000111">
    <property type="protein sequence ID" value="MFB9760170.1"/>
    <property type="molecule type" value="Genomic_DNA"/>
</dbReference>
<evidence type="ECO:0000256" key="4">
    <source>
        <dbReference type="ARBA" id="ARBA00023315"/>
    </source>
</evidence>
<sequence>MDLKEKMRLGEIYCDFEPELLKGREAAKKITRLYNLTTDADKESRDQLLDELFESRGENTFIEPNFRVEYGFNINVGDNFFANYDAIILDCAKVTIGDDVLFGPRVGVYTANHVTDPEARAKGDVYALPVTIGDRVWLGANVIVNPGVTIGENSIIGSGSVVTKDIPSNVIAVGNPCKVIKKI</sequence>
<protein>
    <recommendedName>
        <fullName evidence="5">Acetyltransferase</fullName>
        <ecNumber evidence="5">2.3.1.-</ecNumber>
    </recommendedName>
</protein>
<dbReference type="SMART" id="SM01266">
    <property type="entry name" value="Mac"/>
    <property type="match status" value="1"/>
</dbReference>
<dbReference type="Gene3D" id="2.160.10.10">
    <property type="entry name" value="Hexapeptide repeat proteins"/>
    <property type="match status" value="1"/>
</dbReference>
<accession>A0ABV5WHS4</accession>